<dbReference type="InterPro" id="IPR032675">
    <property type="entry name" value="LRR_dom_sf"/>
</dbReference>
<proteinExistence type="predicted"/>
<organism evidence="1">
    <name type="scientific">Arundo donax</name>
    <name type="common">Giant reed</name>
    <name type="synonym">Donax arundinaceus</name>
    <dbReference type="NCBI Taxonomy" id="35708"/>
    <lineage>
        <taxon>Eukaryota</taxon>
        <taxon>Viridiplantae</taxon>
        <taxon>Streptophyta</taxon>
        <taxon>Embryophyta</taxon>
        <taxon>Tracheophyta</taxon>
        <taxon>Spermatophyta</taxon>
        <taxon>Magnoliopsida</taxon>
        <taxon>Liliopsida</taxon>
        <taxon>Poales</taxon>
        <taxon>Poaceae</taxon>
        <taxon>PACMAD clade</taxon>
        <taxon>Arundinoideae</taxon>
        <taxon>Arundineae</taxon>
        <taxon>Arundo</taxon>
    </lineage>
</organism>
<reference evidence="1" key="2">
    <citation type="journal article" date="2015" name="Data Brief">
        <title>Shoot transcriptome of the giant reed, Arundo donax.</title>
        <authorList>
            <person name="Barrero R.A."/>
            <person name="Guerrero F.D."/>
            <person name="Moolhuijzen P."/>
            <person name="Goolsby J.A."/>
            <person name="Tidwell J."/>
            <person name="Bellgard S.E."/>
            <person name="Bellgard M.I."/>
        </authorList>
    </citation>
    <scope>NUCLEOTIDE SEQUENCE</scope>
    <source>
        <tissue evidence="1">Shoot tissue taken approximately 20 cm above the soil surface</tissue>
    </source>
</reference>
<evidence type="ECO:0000313" key="1">
    <source>
        <dbReference type="EMBL" id="JAD19126.1"/>
    </source>
</evidence>
<name>A0A0A8XZ68_ARUDO</name>
<sequence>MPDEGVSRQHPLTIFPNLKELELQDLPNMNSISPECITIDFPNMEKLKIVRCNKLKRLKLVAGSLRELQCTQSWWNMLEWDNENLKSAFSPSVKSLY</sequence>
<dbReference type="EMBL" id="GBRH01278769">
    <property type="protein sequence ID" value="JAD19126.1"/>
    <property type="molecule type" value="Transcribed_RNA"/>
</dbReference>
<reference evidence="1" key="1">
    <citation type="submission" date="2014-09" db="EMBL/GenBank/DDBJ databases">
        <authorList>
            <person name="Magalhaes I.L.F."/>
            <person name="Oliveira U."/>
            <person name="Santos F.R."/>
            <person name="Vidigal T.H.D.A."/>
            <person name="Brescovit A.D."/>
            <person name="Santos A.J."/>
        </authorList>
    </citation>
    <scope>NUCLEOTIDE SEQUENCE</scope>
    <source>
        <tissue evidence="1">Shoot tissue taken approximately 20 cm above the soil surface</tissue>
    </source>
</reference>
<dbReference type="SUPFAM" id="SSF52047">
    <property type="entry name" value="RNI-like"/>
    <property type="match status" value="1"/>
</dbReference>
<protein>
    <submittedName>
        <fullName evidence="1">Uncharacterized protein</fullName>
    </submittedName>
</protein>
<dbReference type="Gene3D" id="3.80.10.10">
    <property type="entry name" value="Ribonuclease Inhibitor"/>
    <property type="match status" value="1"/>
</dbReference>
<dbReference type="AlphaFoldDB" id="A0A0A8XZ68"/>
<accession>A0A0A8XZ68</accession>